<dbReference type="EnsemblMetazoa" id="SSS_4468s_mrna">
    <property type="protein sequence ID" value="KAF7494286.1"/>
    <property type="gene ID" value="SSS_4468"/>
</dbReference>
<reference evidence="3" key="1">
    <citation type="journal article" date="2020" name="PLoS Negl. Trop. Dis.">
        <title>High-quality nuclear genome for Sarcoptes scabiei-A critical resource for a neglected parasite.</title>
        <authorList>
            <person name="Korhonen P.K."/>
            <person name="Gasser R.B."/>
            <person name="Ma G."/>
            <person name="Wang T."/>
            <person name="Stroehlein A.J."/>
            <person name="Young N.D."/>
            <person name="Ang C.S."/>
            <person name="Fernando D.D."/>
            <person name="Lu H.C."/>
            <person name="Taylor S."/>
            <person name="Reynolds S.L."/>
            <person name="Mofiz E."/>
            <person name="Najaraj S.H."/>
            <person name="Gowda H."/>
            <person name="Madugundu A."/>
            <person name="Renuse S."/>
            <person name="Holt D."/>
            <person name="Pandey A."/>
            <person name="Papenfuss A.T."/>
            <person name="Fischer K."/>
        </authorList>
    </citation>
    <scope>NUCLEOTIDE SEQUENCE [LARGE SCALE GENOMIC DNA]</scope>
</reference>
<proteinExistence type="predicted"/>
<evidence type="ECO:0000313" key="1">
    <source>
        <dbReference type="EMBL" id="KAF7494286.1"/>
    </source>
</evidence>
<sequence>MDNFDPPPSNDQIRDYEMIFLDDGDGGGGGADWSVRCAKRSYCSQPLEKSHPILDSLRIFDPPQSHLGTNN</sequence>
<organism evidence="1">
    <name type="scientific">Sarcoptes scabiei</name>
    <name type="common">Itch mite</name>
    <name type="synonym">Acarus scabiei</name>
    <dbReference type="NCBI Taxonomy" id="52283"/>
    <lineage>
        <taxon>Eukaryota</taxon>
        <taxon>Metazoa</taxon>
        <taxon>Ecdysozoa</taxon>
        <taxon>Arthropoda</taxon>
        <taxon>Chelicerata</taxon>
        <taxon>Arachnida</taxon>
        <taxon>Acari</taxon>
        <taxon>Acariformes</taxon>
        <taxon>Sarcoptiformes</taxon>
        <taxon>Astigmata</taxon>
        <taxon>Psoroptidia</taxon>
        <taxon>Sarcoptoidea</taxon>
        <taxon>Sarcoptidae</taxon>
        <taxon>Sarcoptinae</taxon>
        <taxon>Sarcoptes</taxon>
    </lineage>
</organism>
<protein>
    <submittedName>
        <fullName evidence="1 2">Uncharacterized protein</fullName>
    </submittedName>
</protein>
<gene>
    <name evidence="1" type="ORF">SSS_4468</name>
</gene>
<dbReference type="Proteomes" id="UP000070412">
    <property type="component" value="Unassembled WGS sequence"/>
</dbReference>
<evidence type="ECO:0000313" key="3">
    <source>
        <dbReference type="Proteomes" id="UP000070412"/>
    </source>
</evidence>
<keyword evidence="3" id="KW-1185">Reference proteome</keyword>
<reference evidence="1" key="2">
    <citation type="submission" date="2020-01" db="EMBL/GenBank/DDBJ databases">
        <authorList>
            <person name="Korhonen P.K.K."/>
            <person name="Guangxu M.G."/>
            <person name="Wang T.W."/>
            <person name="Stroehlein A.J.S."/>
            <person name="Young N.D."/>
            <person name="Ang C.-S.A."/>
            <person name="Fernando D.W.F."/>
            <person name="Lu H.L."/>
            <person name="Taylor S.T."/>
            <person name="Ehtesham M.E.M."/>
            <person name="Najaraj S.H.N."/>
            <person name="Harsha G.H.G."/>
            <person name="Madugundu A.M."/>
            <person name="Renuse S.R."/>
            <person name="Holt D.H."/>
            <person name="Pandey A.P."/>
            <person name="Papenfuss A.P."/>
            <person name="Gasser R.B.G."/>
            <person name="Fischer K.F."/>
        </authorList>
    </citation>
    <scope>NUCLEOTIDE SEQUENCE</scope>
    <source>
        <strain evidence="1">SSS_KF_BRIS2020</strain>
    </source>
</reference>
<dbReference type="EMBL" id="WVUK01000053">
    <property type="protein sequence ID" value="KAF7494286.1"/>
    <property type="molecule type" value="Genomic_DNA"/>
</dbReference>
<accession>A0A834REP3</accession>
<evidence type="ECO:0000313" key="2">
    <source>
        <dbReference type="EnsemblMetazoa" id="KAF7494286.1"/>
    </source>
</evidence>
<name>A0A834REP3_SARSC</name>
<dbReference type="AlphaFoldDB" id="A0A834REP3"/>
<reference evidence="2" key="3">
    <citation type="submission" date="2022-06" db="UniProtKB">
        <authorList>
            <consortium name="EnsemblMetazoa"/>
        </authorList>
    </citation>
    <scope>IDENTIFICATION</scope>
</reference>